<name>A0A128F9J0_9GAMM</name>
<accession>A0A128F9J0</accession>
<organism evidence="1 2">
    <name type="scientific">Grimontia marina</name>
    <dbReference type="NCBI Taxonomy" id="646534"/>
    <lineage>
        <taxon>Bacteria</taxon>
        <taxon>Pseudomonadati</taxon>
        <taxon>Pseudomonadota</taxon>
        <taxon>Gammaproteobacteria</taxon>
        <taxon>Vibrionales</taxon>
        <taxon>Vibrionaceae</taxon>
        <taxon>Grimontia</taxon>
    </lineage>
</organism>
<dbReference type="EMBL" id="FIZY01000021">
    <property type="protein sequence ID" value="CZF83170.1"/>
    <property type="molecule type" value="Genomic_DNA"/>
</dbReference>
<proteinExistence type="predicted"/>
<protein>
    <submittedName>
        <fullName evidence="1">Uncharacterized protein</fullName>
    </submittedName>
</protein>
<dbReference type="AlphaFoldDB" id="A0A128F9J0"/>
<keyword evidence="2" id="KW-1185">Reference proteome</keyword>
<dbReference type="Proteomes" id="UP000073601">
    <property type="component" value="Unassembled WGS sequence"/>
</dbReference>
<reference evidence="2" key="1">
    <citation type="submission" date="2016-02" db="EMBL/GenBank/DDBJ databases">
        <authorList>
            <person name="Rodrigo-Torres Lidia"/>
            <person name="Arahal R.David."/>
        </authorList>
    </citation>
    <scope>NUCLEOTIDE SEQUENCE [LARGE SCALE GENOMIC DNA]</scope>
    <source>
        <strain evidence="2">CECT 8713</strain>
    </source>
</reference>
<evidence type="ECO:0000313" key="1">
    <source>
        <dbReference type="EMBL" id="CZF83170.1"/>
    </source>
</evidence>
<dbReference type="RefSeq" id="WP_062710086.1">
    <property type="nucleotide sequence ID" value="NZ_CAWRCI010000021.1"/>
</dbReference>
<sequence>MALVHELAKQWVKERFSEHTDGVPIYEDVLVLAFLILLIDFDEKESDFLNINSEDFDGPEETNV</sequence>
<gene>
    <name evidence="1" type="ORF">GMA8713_02510</name>
</gene>
<evidence type="ECO:0000313" key="2">
    <source>
        <dbReference type="Proteomes" id="UP000073601"/>
    </source>
</evidence>